<organism evidence="1 2">
    <name type="scientific">Naganishia onofrii</name>
    <dbReference type="NCBI Taxonomy" id="1851511"/>
    <lineage>
        <taxon>Eukaryota</taxon>
        <taxon>Fungi</taxon>
        <taxon>Dikarya</taxon>
        <taxon>Basidiomycota</taxon>
        <taxon>Agaricomycotina</taxon>
        <taxon>Tremellomycetes</taxon>
        <taxon>Filobasidiales</taxon>
        <taxon>Filobasidiaceae</taxon>
        <taxon>Naganishia</taxon>
    </lineage>
</organism>
<keyword evidence="2" id="KW-1185">Reference proteome</keyword>
<comment type="caution">
    <text evidence="1">The sequence shown here is derived from an EMBL/GenBank/DDBJ whole genome shotgun (WGS) entry which is preliminary data.</text>
</comment>
<accession>A0ACC2XPF5</accession>
<evidence type="ECO:0000313" key="1">
    <source>
        <dbReference type="EMBL" id="KAJ9124577.1"/>
    </source>
</evidence>
<name>A0ACC2XPF5_9TREE</name>
<dbReference type="EMBL" id="JASBWV010000010">
    <property type="protein sequence ID" value="KAJ9124577.1"/>
    <property type="molecule type" value="Genomic_DNA"/>
</dbReference>
<gene>
    <name evidence="1" type="ORF">QFC24_003369</name>
</gene>
<reference evidence="1" key="1">
    <citation type="submission" date="2023-04" db="EMBL/GenBank/DDBJ databases">
        <title>Draft Genome sequencing of Naganishia species isolated from polar environments using Oxford Nanopore Technology.</title>
        <authorList>
            <person name="Leo P."/>
            <person name="Venkateswaran K."/>
        </authorList>
    </citation>
    <scope>NUCLEOTIDE SEQUENCE</scope>
    <source>
        <strain evidence="1">DBVPG 5303</strain>
    </source>
</reference>
<sequence>MGVPKETATRYGCIVHDPASSQVLHYVEKPEKWISSLINGGVYLFDKSFFDEVKAAMDTKEKHAAEDPFGERDDILRLEQDVLVPLAAGRKLFVYESKDFWRQIKTAGSAVPASALYLNHFTTSNPKLLTAPSKEGGPTIIAPVYIDPSAEVDPSAKIGPNVSLGANVVVAPGARVRDAIVMEGTTIDVSVTGDIMTRLSLSKCSSLHIIIIQKHACVQNSIVGKHCKIGPWGRVDGAPEDPMDTKNQLNITILGQSSLSDEMGTV</sequence>
<dbReference type="Proteomes" id="UP001234202">
    <property type="component" value="Unassembled WGS sequence"/>
</dbReference>
<protein>
    <submittedName>
        <fullName evidence="1">Uncharacterized protein</fullName>
    </submittedName>
</protein>
<proteinExistence type="predicted"/>
<evidence type="ECO:0000313" key="2">
    <source>
        <dbReference type="Proteomes" id="UP001234202"/>
    </source>
</evidence>